<keyword evidence="3" id="KW-0804">Transcription</keyword>
<evidence type="ECO:0000313" key="7">
    <source>
        <dbReference type="Proteomes" id="UP000290475"/>
    </source>
</evidence>
<dbReference type="CDD" id="cd01541">
    <property type="entry name" value="PBP1_AraR"/>
    <property type="match status" value="1"/>
</dbReference>
<accession>A0A4Q1UF47</accession>
<dbReference type="Proteomes" id="UP000290475">
    <property type="component" value="Unassembled WGS sequence"/>
</dbReference>
<dbReference type="SUPFAM" id="SSF46785">
    <property type="entry name" value="Winged helix' DNA-binding domain"/>
    <property type="match status" value="1"/>
</dbReference>
<dbReference type="EMBL" id="CP107523">
    <property type="protein sequence ID" value="UYN56305.1"/>
    <property type="molecule type" value="Genomic_DNA"/>
</dbReference>
<dbReference type="OrthoDB" id="9813468at2"/>
<dbReference type="Proteomes" id="UP001164790">
    <property type="component" value="Chromosome"/>
</dbReference>
<evidence type="ECO:0000313" key="6">
    <source>
        <dbReference type="EMBL" id="UYN56305.1"/>
    </source>
</evidence>
<dbReference type="PROSITE" id="PS50949">
    <property type="entry name" value="HTH_GNTR"/>
    <property type="match status" value="1"/>
</dbReference>
<keyword evidence="8" id="KW-1185">Reference proteome</keyword>
<dbReference type="GO" id="GO:0003700">
    <property type="term" value="F:DNA-binding transcription factor activity"/>
    <property type="evidence" value="ECO:0007669"/>
    <property type="project" value="InterPro"/>
</dbReference>
<dbReference type="PANTHER" id="PTHR30146:SF150">
    <property type="entry name" value="ARABINOSE METABOLISM TRANSCRIPTIONAL REPRESSOR"/>
    <property type="match status" value="1"/>
</dbReference>
<reference evidence="5 7" key="1">
    <citation type="submission" date="2017-01" db="EMBL/GenBank/DDBJ databases">
        <title>Lactobacillus chiayiensis sp. nov., a lactic acid bacterium isolated from compost.</title>
        <authorList>
            <person name="Huang C.-H."/>
        </authorList>
    </citation>
    <scope>NUCLEOTIDE SEQUENCE [LARGE SCALE GENOMIC DNA]</scope>
    <source>
        <strain evidence="5">Chh01</strain>
        <strain evidence="7">chh01</strain>
    </source>
</reference>
<sequence>MKSDITKVEKSLKAMLLSGDYQVGDKLPTEQELLNMLKVTRYSLRQALKKMRAEGYIVSRQGSGFFVGDPSQPVAPPNSQKLIGVLTTHLADYIFPKIILGIDQVLAKQDYSIILSNTHNDVARERQNLMTLLDTPINGLIVEPTKSATLSPNLDIYRELLRRHIPMIFIHAKYPELDVPVIKTADEQSEYDLMQLLFKAKHQSILGMFQIDDQQGVDRMHGFVRAYQNHPELTTFSNLILYQSEESFENLALKLQPFLNSTNPPTAIAAYNDQLAIRLIAWLQDQGYLIPKDISVVGFDNYTMSAYITPKLTTASHPKSQMGITAAEMLLKQLAHQKVNSLEFPPKIVERASIQQLTDEN</sequence>
<dbReference type="EMBL" id="MSSM01000001">
    <property type="protein sequence ID" value="RXT30736.1"/>
    <property type="molecule type" value="Genomic_DNA"/>
</dbReference>
<proteinExistence type="predicted"/>
<evidence type="ECO:0000256" key="2">
    <source>
        <dbReference type="ARBA" id="ARBA00023125"/>
    </source>
</evidence>
<dbReference type="Gene3D" id="1.10.10.10">
    <property type="entry name" value="Winged helix-like DNA-binding domain superfamily/Winged helix DNA-binding domain"/>
    <property type="match status" value="1"/>
</dbReference>
<dbReference type="InterPro" id="IPR028082">
    <property type="entry name" value="Peripla_BP_I"/>
</dbReference>
<keyword evidence="2" id="KW-0238">DNA-binding</keyword>
<keyword evidence="1" id="KW-0805">Transcription regulation</keyword>
<organism evidence="5 7">
    <name type="scientific">Lacticaseibacillus chiayiensis</name>
    <dbReference type="NCBI Taxonomy" id="2100821"/>
    <lineage>
        <taxon>Bacteria</taxon>
        <taxon>Bacillati</taxon>
        <taxon>Bacillota</taxon>
        <taxon>Bacilli</taxon>
        <taxon>Lactobacillales</taxon>
        <taxon>Lactobacillaceae</taxon>
        <taxon>Lacticaseibacillus</taxon>
    </lineage>
</organism>
<dbReference type="InterPro" id="IPR000524">
    <property type="entry name" value="Tscrpt_reg_HTH_GntR"/>
</dbReference>
<dbReference type="SUPFAM" id="SSF53822">
    <property type="entry name" value="Periplasmic binding protein-like I"/>
    <property type="match status" value="1"/>
</dbReference>
<dbReference type="Gene3D" id="3.40.50.2300">
    <property type="match status" value="2"/>
</dbReference>
<dbReference type="SMART" id="SM00345">
    <property type="entry name" value="HTH_GNTR"/>
    <property type="match status" value="1"/>
</dbReference>
<dbReference type="Pfam" id="PF00392">
    <property type="entry name" value="GntR"/>
    <property type="match status" value="1"/>
</dbReference>
<evidence type="ECO:0000256" key="3">
    <source>
        <dbReference type="ARBA" id="ARBA00023163"/>
    </source>
</evidence>
<gene>
    <name evidence="5" type="ORF">BVJ53_00540</name>
    <name evidence="6" type="ORF">OFW50_12690</name>
</gene>
<name>A0A4Q1UF47_9LACO</name>
<dbReference type="AlphaFoldDB" id="A0A4Q1UF47"/>
<feature type="domain" description="HTH gntR-type" evidence="4">
    <location>
        <begin position="2"/>
        <end position="70"/>
    </location>
</feature>
<evidence type="ECO:0000256" key="1">
    <source>
        <dbReference type="ARBA" id="ARBA00023015"/>
    </source>
</evidence>
<dbReference type="InterPro" id="IPR046335">
    <property type="entry name" value="LacI/GalR-like_sensor"/>
</dbReference>
<reference evidence="6" key="2">
    <citation type="submission" date="2022-10" db="EMBL/GenBank/DDBJ databases">
        <title>Comparative genomic analysis and in-vitro probiotic properties of the potential probiotic L. chiayiensis AACE 3.</title>
        <authorList>
            <person name="Kang X."/>
        </authorList>
    </citation>
    <scope>NUCLEOTIDE SEQUENCE</scope>
    <source>
        <strain evidence="6">AACE 3</strain>
    </source>
</reference>
<evidence type="ECO:0000313" key="8">
    <source>
        <dbReference type="Proteomes" id="UP001164790"/>
    </source>
</evidence>
<evidence type="ECO:0000259" key="4">
    <source>
        <dbReference type="PROSITE" id="PS50949"/>
    </source>
</evidence>
<dbReference type="PRINTS" id="PR00035">
    <property type="entry name" value="HTHGNTR"/>
</dbReference>
<dbReference type="Pfam" id="PF13377">
    <property type="entry name" value="Peripla_BP_3"/>
    <property type="match status" value="1"/>
</dbReference>
<dbReference type="RefSeq" id="WP_129300675.1">
    <property type="nucleotide sequence ID" value="NZ_CP074378.1"/>
</dbReference>
<dbReference type="GO" id="GO:0000976">
    <property type="term" value="F:transcription cis-regulatory region binding"/>
    <property type="evidence" value="ECO:0007669"/>
    <property type="project" value="TreeGrafter"/>
</dbReference>
<dbReference type="InterPro" id="IPR033532">
    <property type="entry name" value="AraR_ligand_bind_dom"/>
</dbReference>
<protein>
    <submittedName>
        <fullName evidence="6">GntR family transcriptional regulator</fullName>
    </submittedName>
</protein>
<evidence type="ECO:0000313" key="5">
    <source>
        <dbReference type="EMBL" id="RXT30736.1"/>
    </source>
</evidence>
<dbReference type="InterPro" id="IPR036388">
    <property type="entry name" value="WH-like_DNA-bd_sf"/>
</dbReference>
<dbReference type="InterPro" id="IPR036390">
    <property type="entry name" value="WH_DNA-bd_sf"/>
</dbReference>
<dbReference type="CDD" id="cd07377">
    <property type="entry name" value="WHTH_GntR"/>
    <property type="match status" value="1"/>
</dbReference>
<dbReference type="PANTHER" id="PTHR30146">
    <property type="entry name" value="LACI-RELATED TRANSCRIPTIONAL REPRESSOR"/>
    <property type="match status" value="1"/>
</dbReference>